<evidence type="ECO:0000313" key="5">
    <source>
        <dbReference type="EMBL" id="SFM10694.1"/>
    </source>
</evidence>
<keyword evidence="6" id="KW-1185">Reference proteome</keyword>
<keyword evidence="2" id="KW-0560">Oxidoreductase</keyword>
<gene>
    <name evidence="5" type="ORF">SAMN04490355_104122</name>
</gene>
<dbReference type="OrthoDB" id="9803333at2"/>
<dbReference type="EMBL" id="FOTS01000041">
    <property type="protein sequence ID" value="SFM10694.1"/>
    <property type="molecule type" value="Genomic_DNA"/>
</dbReference>
<dbReference type="STRING" id="1123291.SAMN04490355_104122"/>
<dbReference type="NCBIfam" id="NF005559">
    <property type="entry name" value="PRK07231.1"/>
    <property type="match status" value="1"/>
</dbReference>
<accession>A0A1I4N536</accession>
<dbReference type="AlphaFoldDB" id="A0A1I4N536"/>
<dbReference type="SUPFAM" id="SSF51735">
    <property type="entry name" value="NAD(P)-binding Rossmann-fold domains"/>
    <property type="match status" value="1"/>
</dbReference>
<comment type="similarity">
    <text evidence="1">Belongs to the short-chain dehydrogenases/reductases (SDR) family.</text>
</comment>
<dbReference type="GO" id="GO:0008206">
    <property type="term" value="P:bile acid metabolic process"/>
    <property type="evidence" value="ECO:0007669"/>
    <property type="project" value="UniProtKB-ARBA"/>
</dbReference>
<organism evidence="5 6">
    <name type="scientific">Pelosinus propionicus DSM 13327</name>
    <dbReference type="NCBI Taxonomy" id="1123291"/>
    <lineage>
        <taxon>Bacteria</taxon>
        <taxon>Bacillati</taxon>
        <taxon>Bacillota</taxon>
        <taxon>Negativicutes</taxon>
        <taxon>Selenomonadales</taxon>
        <taxon>Sporomusaceae</taxon>
        <taxon>Pelosinus</taxon>
    </lineage>
</organism>
<evidence type="ECO:0000256" key="2">
    <source>
        <dbReference type="ARBA" id="ARBA00023002"/>
    </source>
</evidence>
<proteinExistence type="inferred from homology"/>
<dbReference type="PRINTS" id="PR00081">
    <property type="entry name" value="GDHRDH"/>
</dbReference>
<name>A0A1I4N536_9FIRM</name>
<dbReference type="Pfam" id="PF13561">
    <property type="entry name" value="adh_short_C2"/>
    <property type="match status" value="1"/>
</dbReference>
<reference evidence="6" key="1">
    <citation type="submission" date="2016-10" db="EMBL/GenBank/DDBJ databases">
        <authorList>
            <person name="Varghese N."/>
            <person name="Submissions S."/>
        </authorList>
    </citation>
    <scope>NUCLEOTIDE SEQUENCE [LARGE SCALE GENOMIC DNA]</scope>
    <source>
        <strain evidence="6">DSM 13327</strain>
    </source>
</reference>
<evidence type="ECO:0000259" key="4">
    <source>
        <dbReference type="SMART" id="SM00822"/>
    </source>
</evidence>
<evidence type="ECO:0000313" key="6">
    <source>
        <dbReference type="Proteomes" id="UP000199520"/>
    </source>
</evidence>
<dbReference type="PRINTS" id="PR00080">
    <property type="entry name" value="SDRFAMILY"/>
</dbReference>
<dbReference type="PROSITE" id="PS00061">
    <property type="entry name" value="ADH_SHORT"/>
    <property type="match status" value="1"/>
</dbReference>
<evidence type="ECO:0000256" key="3">
    <source>
        <dbReference type="ARBA" id="ARBA00023027"/>
    </source>
</evidence>
<dbReference type="Gene3D" id="3.40.50.720">
    <property type="entry name" value="NAD(P)-binding Rossmann-like Domain"/>
    <property type="match status" value="1"/>
</dbReference>
<dbReference type="InterPro" id="IPR036291">
    <property type="entry name" value="NAD(P)-bd_dom_sf"/>
</dbReference>
<dbReference type="GO" id="GO:0016491">
    <property type="term" value="F:oxidoreductase activity"/>
    <property type="evidence" value="ECO:0007669"/>
    <property type="project" value="UniProtKB-KW"/>
</dbReference>
<keyword evidence="3" id="KW-0520">NAD</keyword>
<evidence type="ECO:0000256" key="1">
    <source>
        <dbReference type="ARBA" id="ARBA00006484"/>
    </source>
</evidence>
<dbReference type="PANTHER" id="PTHR24321:SF8">
    <property type="entry name" value="ESTRADIOL 17-BETA-DEHYDROGENASE 8-RELATED"/>
    <property type="match status" value="1"/>
</dbReference>
<sequence>MNYQFVGKVVMITGGTSGIGLEAARQLLAQGAKTALIGRQEEKGQMALLELSSYADRVCFIQGDVSSVSQCQEVVEKTAVQFGGLDIVINAAGTYMEKIIGEVTEDEFDHIMNINIKGTYFICKSALPYLRQRGGGAIINVSSDAGINGNCLCTAYCASKGAVTTFTKALSLESIHYSVRANCVCPGDVDTPMLKQQLAEANNPEEYLRDMASMYPIGRIAKVHEVAHVICFLASDQASFVNGAVWTVDGGLTAC</sequence>
<dbReference type="SMART" id="SM00822">
    <property type="entry name" value="PKS_KR"/>
    <property type="match status" value="1"/>
</dbReference>
<dbReference type="InterPro" id="IPR002347">
    <property type="entry name" value="SDR_fam"/>
</dbReference>
<dbReference type="CDD" id="cd05233">
    <property type="entry name" value="SDR_c"/>
    <property type="match status" value="1"/>
</dbReference>
<feature type="domain" description="Ketoreductase" evidence="4">
    <location>
        <begin position="8"/>
        <end position="178"/>
    </location>
</feature>
<dbReference type="InterPro" id="IPR057326">
    <property type="entry name" value="KR_dom"/>
</dbReference>
<dbReference type="PANTHER" id="PTHR24321">
    <property type="entry name" value="DEHYDROGENASES, SHORT CHAIN"/>
    <property type="match status" value="1"/>
</dbReference>
<protein>
    <submittedName>
        <fullName evidence="5">NAD(P)-dependent dehydrogenase, short-chain alcohol dehydrogenase family</fullName>
    </submittedName>
</protein>
<dbReference type="InterPro" id="IPR020904">
    <property type="entry name" value="Sc_DH/Rdtase_CS"/>
</dbReference>
<dbReference type="FunFam" id="3.40.50.720:FF:000084">
    <property type="entry name" value="Short-chain dehydrogenase reductase"/>
    <property type="match status" value="1"/>
</dbReference>
<dbReference type="RefSeq" id="WP_090941014.1">
    <property type="nucleotide sequence ID" value="NZ_FOTS01000041.1"/>
</dbReference>
<dbReference type="Proteomes" id="UP000199520">
    <property type="component" value="Unassembled WGS sequence"/>
</dbReference>